<proteinExistence type="predicted"/>
<keyword evidence="2" id="KW-1185">Reference proteome</keyword>
<keyword evidence="1" id="KW-0808">Transferase</keyword>
<gene>
    <name evidence="1" type="ORF">CLIB1444_05S06634</name>
</gene>
<reference evidence="1" key="1">
    <citation type="submission" date="2022-06" db="EMBL/GenBank/DDBJ databases">
        <authorList>
            <person name="Legras J.-L."/>
            <person name="Devillers H."/>
            <person name="Grondin C."/>
        </authorList>
    </citation>
    <scope>NUCLEOTIDE SEQUENCE</scope>
    <source>
        <strain evidence="1">CLIB 1444</strain>
    </source>
</reference>
<protein>
    <submittedName>
        <fullName evidence="1">Serine/threonine-protein kinase Mec1p</fullName>
    </submittedName>
</protein>
<evidence type="ECO:0000313" key="2">
    <source>
        <dbReference type="Proteomes" id="UP001152531"/>
    </source>
</evidence>
<dbReference type="EMBL" id="CALSDN010000005">
    <property type="protein sequence ID" value="CAH6721238.1"/>
    <property type="molecule type" value="Genomic_DNA"/>
</dbReference>
<dbReference type="Proteomes" id="UP001152531">
    <property type="component" value="Unassembled WGS sequence"/>
</dbReference>
<sequence>MIDINDDELRVFIDDINDNINGDDQDFEKVIKYLIYVLNFKISAGEEKLLYQLLDCIELVINKKRFLLNLELTDDFKTKIQSYYMEGDLGEYLIFNCLHNLKNFDNFSLKKFIISLINISISCLNDLNYKNRIIQKLQTTLKFMINQLLSNLSTINKDQLIITINYLAILNDGEISSKLTFNAFELEVLLKRGWFLLSSGSSIDGIILNNLKSLMILNLTDNIIIHKSTNFSSITLLVDWIISCLSQFNADTSNLLTNSITKSLLKILKFSLENEILINLLNLLNLDYHLNQELPPIILQSLKNFKLVDDQLRNESFLFSLPPYNNPEFDCFIEDITKILNDHDDSLDFLDFPISKFEDHDQWLDKIISLSTADDDTLHTIWSALGNFPCKQSGDFNKEVKDCTRCGSYPNVNNHYQLISSTRPFFDGDPLIRKYYYELVVPFKTSNTLLLCNYLLAVYKLFASYRPPLKSKEDKFLDNLLDIISTNSSRDVRMLVSRILPLYLISEKDQVLEATFSKIFSRLNSIQFDLSHKLYLAESTISSLMELAIICQGDWLNVLVLKFIDLLGETNEHHVNLVYSSILNIAKTKSITPYKLLIPFLPIVAVRLIKSNQILDKIVKLLGVNRQYLLNRTKDYTIPHLLDYYKYDYIQDISQACGKPKEKLIEDCLPRTLAILLVKNDKPKIDEKYITTILKNGDYRKNFKFDDLFDNNFGDITWNILLQITYDGEGNIKNQGQIFNSLEFTGKKSMNLNGSKISRKQIRNFHQLNYIEYLIEEHILEIIQKISECINQITTPYYEKVLSLKSIEFLIRYNIKATSSVLGQISSCLQSLIENSEFEFIAMNCLNLLVKNLEPSSLISLFDIIISLIFQKFNQLELRSRNLAVEIIKKLFVEIKSLDNNYILYYFSIPYLPTLINDYKLEANFKNLKVNSKISYFPEFTRRLKTLNKYVVKQALNDLINFTLSYQVTIQQDFAKESLSMESISSISNLVNTLLDTANKFRGDHNREEDNDIPKNCSKALSIIGALDPNKFNLKTIKNQITLIHYFNDYNENSIFLTDFLENILITSFWASNDPVKQMYYSYSMQQFLKVLKLDSKILQASESNEYYKVWNNFSDIAKSTLTPFFHSKFYAKSANYVAINYPIYKDGQNFDSWLYELTADLIKRPIDADSNLKNLFDAFVALVRYRDNEICHHLLKHLALFHILNDYSKDSNQDYAYNDILLEFKTILNTDINSMVSTDGIESLKSCYQTVFEVLDYFNQWHSSTTDYLIYKSEHLSKQARVQIRKNLHIIKKFIDSIPLELVAVKSSQCNSFERTIFYFEQWYRQDNNLIDNQDLIKDLGSGTSLHSIYANINDLDALDGVLKKFPISNSDPFIKLKSFQYDSNWVLAQETFQVLSEFNSVERTNYKTKLLNFLNDHASYDQVLNNLGNEISNGGQKIPLEWSMAGLQASLLSNLQELDKWLFITKSIGTPQDVFNIISLKIAEGIRNEIINDEGRLEEVFEDVYRIIGNSLSSSSSLSSRNAKLMLQLHSVFDLSKLYEVYTDSKDNGFNIVKLRLTNTDQSFESRWKVLSMHNVFNIQFNWQRKIAETLLECSQLARENEKFDIAISSILKSLLIGSDNAEFEYAQLLWAQGKQTDAIKKLELIKYELLNSAVTVDDSTKGKIQLKYAEWLDESNHSSSKTIVEEYTKSLDLVNNWDKPYYSLGKYYDKLRQSKELNDGIYEKNTIKLFLKSLALGASYIYEILPKLITIWLDFALISNHSRDANQNLEAIIKLIDQESKHIPAYVWYTSITQMLSRINHKHIPSYKLLCKIILKLLQLYPKHALWFVLSHTNSKDTVRKQRVGEILKKIDQPMLSNAEELFNILIDIAQFPLKKGTKRAYLSRDLKITKLNDAFDELVIPVRSNLEIRIPAHNHLKRESSAFPKTSLITFNGVDDKVNVFHSLQMPKQITVRGSDGKPYRLMIKKDDTRKDAKVVEFTTMVNRLLTLSNESRKRNLTIPNYSVVPLAENLGIIEFVTDVVTMKSIVNDERRRSGRAIEDSKIFAKLAAAQKICKTKTDNNLDSAKQDLVKLFEGILEENPPVLYKWFINQFSDPMSWYIGRNAYTRSAAVMSIVGFIIGLGDRHCENILFFKKSGSVLHIDFDCLFEKGLSLPTPEIVPFRLTENMVDAMGMNKYEGTFRKSCEVSLNILRENETSLMNILETLIYDPLLDWKDHGNPQHHLRKVRRKIRGLLEENEGVAMNIHGQVDILIQQATSNDNLCQMYGGWSPYI</sequence>
<evidence type="ECO:0000313" key="1">
    <source>
        <dbReference type="EMBL" id="CAH6721238.1"/>
    </source>
</evidence>
<name>A0ACA9Y8A5_9ASCO</name>
<comment type="caution">
    <text evidence="1">The sequence shown here is derived from an EMBL/GenBank/DDBJ whole genome shotgun (WGS) entry which is preliminary data.</text>
</comment>
<keyword evidence="1" id="KW-0418">Kinase</keyword>
<accession>A0ACA9Y8A5</accession>
<organism evidence="1 2">
    <name type="scientific">[Candida] jaroonii</name>
    <dbReference type="NCBI Taxonomy" id="467808"/>
    <lineage>
        <taxon>Eukaryota</taxon>
        <taxon>Fungi</taxon>
        <taxon>Dikarya</taxon>
        <taxon>Ascomycota</taxon>
        <taxon>Saccharomycotina</taxon>
        <taxon>Pichiomycetes</taxon>
        <taxon>Debaryomycetaceae</taxon>
        <taxon>Yamadazyma</taxon>
    </lineage>
</organism>